<dbReference type="InterPro" id="IPR036390">
    <property type="entry name" value="WH_DNA-bd_sf"/>
</dbReference>
<dbReference type="InterPro" id="IPR036388">
    <property type="entry name" value="WH-like_DNA-bd_sf"/>
</dbReference>
<dbReference type="AlphaFoldDB" id="A0A3B1DQQ5"/>
<protein>
    <recommendedName>
        <fullName evidence="2">Helix-turn-helix type 11 domain-containing protein</fullName>
    </recommendedName>
</protein>
<dbReference type="SUPFAM" id="SSF46785">
    <property type="entry name" value="Winged helix' DNA-binding domain"/>
    <property type="match status" value="1"/>
</dbReference>
<reference evidence="1" key="1">
    <citation type="submission" date="2018-06" db="EMBL/GenBank/DDBJ databases">
        <authorList>
            <person name="Zhirakovskaya E."/>
        </authorList>
    </citation>
    <scope>NUCLEOTIDE SEQUENCE</scope>
</reference>
<evidence type="ECO:0008006" key="2">
    <source>
        <dbReference type="Google" id="ProtNLM"/>
    </source>
</evidence>
<accession>A0A3B1DQQ5</accession>
<organism evidence="1">
    <name type="scientific">hydrothermal vent metagenome</name>
    <dbReference type="NCBI Taxonomy" id="652676"/>
    <lineage>
        <taxon>unclassified sequences</taxon>
        <taxon>metagenomes</taxon>
        <taxon>ecological metagenomes</taxon>
    </lineage>
</organism>
<dbReference type="Gene3D" id="1.10.10.10">
    <property type="entry name" value="Winged helix-like DNA-binding domain superfamily/Winged helix DNA-binding domain"/>
    <property type="match status" value="1"/>
</dbReference>
<dbReference type="Pfam" id="PF25212">
    <property type="entry name" value="HVO_A0114"/>
    <property type="match status" value="1"/>
</dbReference>
<name>A0A3B1DQQ5_9ZZZZ</name>
<dbReference type="EMBL" id="UOGI01000251">
    <property type="protein sequence ID" value="VAX34095.1"/>
    <property type="molecule type" value="Genomic_DNA"/>
</dbReference>
<evidence type="ECO:0000313" key="1">
    <source>
        <dbReference type="EMBL" id="VAX34095.1"/>
    </source>
</evidence>
<sequence length="122" mass="14383">MKKEQKNIKIGLSTEEQVNKEFIEAWHRAEKDEIKVPEERLYFLDPVTFFKVLSKRRIALLQVLHSHGSTSIRHLSKVLKRDYKNVYQDVQLLKHVGLICQDETKKIYVPWDKINAEIPLAA</sequence>
<proteinExistence type="predicted"/>
<gene>
    <name evidence="1" type="ORF">MNBD_NITROSPIRAE03-307</name>
</gene>